<reference evidence="3" key="1">
    <citation type="submission" date="2013-11" db="EMBL/GenBank/DDBJ databases">
        <title>The genomic landscape of the Guanapo guppy.</title>
        <authorList>
            <person name="Kuenstner A."/>
            <person name="Dreyer C."/>
        </authorList>
    </citation>
    <scope>NUCLEOTIDE SEQUENCE</scope>
    <source>
        <strain evidence="3">Guanapo</strain>
    </source>
</reference>
<evidence type="ECO:0008006" key="4">
    <source>
        <dbReference type="Google" id="ProtNLM"/>
    </source>
</evidence>
<keyword evidence="1" id="KW-0732">Signal</keyword>
<name>A0A3P9NQ27_POERE</name>
<keyword evidence="3" id="KW-1185">Reference proteome</keyword>
<evidence type="ECO:0000313" key="2">
    <source>
        <dbReference type="Ensembl" id="ENSPREP00000011669.1"/>
    </source>
</evidence>
<dbReference type="Ensembl" id="ENSPRET00000011798.1">
    <property type="protein sequence ID" value="ENSPREP00000011669.1"/>
    <property type="gene ID" value="ENSPREG00000007943.1"/>
</dbReference>
<accession>A0A3P9NQ27</accession>
<protein>
    <recommendedName>
        <fullName evidence="4">Secreted protein</fullName>
    </recommendedName>
</protein>
<evidence type="ECO:0000313" key="3">
    <source>
        <dbReference type="Proteomes" id="UP000242638"/>
    </source>
</evidence>
<evidence type="ECO:0000256" key="1">
    <source>
        <dbReference type="SAM" id="SignalP"/>
    </source>
</evidence>
<reference evidence="2" key="3">
    <citation type="submission" date="2025-09" db="UniProtKB">
        <authorList>
            <consortium name="Ensembl"/>
        </authorList>
    </citation>
    <scope>IDENTIFICATION</scope>
    <source>
        <strain evidence="2">Guanapo</strain>
    </source>
</reference>
<organism evidence="2 3">
    <name type="scientific">Poecilia reticulata</name>
    <name type="common">Guppy</name>
    <name type="synonym">Acanthophacelus reticulatus</name>
    <dbReference type="NCBI Taxonomy" id="8081"/>
    <lineage>
        <taxon>Eukaryota</taxon>
        <taxon>Metazoa</taxon>
        <taxon>Chordata</taxon>
        <taxon>Craniata</taxon>
        <taxon>Vertebrata</taxon>
        <taxon>Euteleostomi</taxon>
        <taxon>Actinopterygii</taxon>
        <taxon>Neopterygii</taxon>
        <taxon>Teleostei</taxon>
        <taxon>Neoteleostei</taxon>
        <taxon>Acanthomorphata</taxon>
        <taxon>Ovalentaria</taxon>
        <taxon>Atherinomorphae</taxon>
        <taxon>Cyprinodontiformes</taxon>
        <taxon>Poeciliidae</taxon>
        <taxon>Poeciliinae</taxon>
        <taxon>Poecilia</taxon>
    </lineage>
</organism>
<feature type="chain" id="PRO_5018272602" description="Secreted protein" evidence="1">
    <location>
        <begin position="19"/>
        <end position="110"/>
    </location>
</feature>
<feature type="signal peptide" evidence="1">
    <location>
        <begin position="1"/>
        <end position="18"/>
    </location>
</feature>
<proteinExistence type="predicted"/>
<dbReference type="Proteomes" id="UP000242638">
    <property type="component" value="Unassembled WGS sequence"/>
</dbReference>
<reference evidence="2" key="2">
    <citation type="submission" date="2025-08" db="UniProtKB">
        <authorList>
            <consortium name="Ensembl"/>
        </authorList>
    </citation>
    <scope>IDENTIFICATION</scope>
    <source>
        <strain evidence="2">Guanapo</strain>
    </source>
</reference>
<dbReference type="AlphaFoldDB" id="A0A3P9NQ27"/>
<sequence length="110" mass="12876">MHLHVRFIFIFFTGSALCKFQLTYSVLVKAHILQSQPSYIKVTSQVIGLSFNQLSDPRLPNYLHTNFPEGTFFWQLPTHKHTHIPKSRRQSPDSSIQVQFHPITLHRFLC</sequence>